<dbReference type="Gramene" id="OPUNC06G18630.1">
    <property type="protein sequence ID" value="OPUNC06G18630.1"/>
    <property type="gene ID" value="OPUNC06G18630"/>
</dbReference>
<dbReference type="HOGENOM" id="CLU_1087349_0_0_1"/>
<sequence>MESSRFLVLAFPVLCLPGGAGRLLTPPVARFAGASRPGLRLTVAQPPAAAADGPGPWVAWEDDATKVDVYKVIYWSSTEALELMRETPPPPLGVHDVGRLVNKLEQLKQSAETESLEPYSATRILLLNHWYLWEAYGVEPVKGYSGPEMFLHDCVKFACGADGYVLYDYLHAFGLRFGAMPASDMDKDLIAAILYVSKAKREYVGKYRERLRKLQMRKHWEASDKERKEAAEEEAAWLEEEQEASGDFPELGPGGV</sequence>
<accession>A0A0E0LDB3</accession>
<feature type="signal peptide" evidence="2">
    <location>
        <begin position="1"/>
        <end position="21"/>
    </location>
</feature>
<evidence type="ECO:0000313" key="3">
    <source>
        <dbReference type="EnsemblPlants" id="OPUNC06G18630.1"/>
    </source>
</evidence>
<feature type="compositionally biased region" description="Basic and acidic residues" evidence="1">
    <location>
        <begin position="218"/>
        <end position="230"/>
    </location>
</feature>
<proteinExistence type="predicted"/>
<dbReference type="OMA" id="PYYLNIF"/>
<feature type="compositionally biased region" description="Acidic residues" evidence="1">
    <location>
        <begin position="231"/>
        <end position="244"/>
    </location>
</feature>
<name>A0A0E0LDB3_ORYPU</name>
<protein>
    <submittedName>
        <fullName evidence="3">Uncharacterized protein</fullName>
    </submittedName>
</protein>
<evidence type="ECO:0000256" key="1">
    <source>
        <dbReference type="SAM" id="MobiDB-lite"/>
    </source>
</evidence>
<reference evidence="3" key="2">
    <citation type="submission" date="2018-05" db="EMBL/GenBank/DDBJ databases">
        <title>OpunRS2 (Oryza punctata Reference Sequence Version 2).</title>
        <authorList>
            <person name="Zhang J."/>
            <person name="Kudrna D."/>
            <person name="Lee S."/>
            <person name="Talag J."/>
            <person name="Welchert J."/>
            <person name="Wing R.A."/>
        </authorList>
    </citation>
    <scope>NUCLEOTIDE SEQUENCE [LARGE SCALE GENOMIC DNA]</scope>
</reference>
<dbReference type="EnsemblPlants" id="OPUNC06G18630.1">
    <property type="protein sequence ID" value="OPUNC06G18630.1"/>
    <property type="gene ID" value="OPUNC06G18630"/>
</dbReference>
<dbReference type="Proteomes" id="UP000026962">
    <property type="component" value="Chromosome 6"/>
</dbReference>
<feature type="region of interest" description="Disordered" evidence="1">
    <location>
        <begin position="218"/>
        <end position="256"/>
    </location>
</feature>
<evidence type="ECO:0000313" key="4">
    <source>
        <dbReference type="Proteomes" id="UP000026962"/>
    </source>
</evidence>
<dbReference type="AlphaFoldDB" id="A0A0E0LDB3"/>
<evidence type="ECO:0000256" key="2">
    <source>
        <dbReference type="SAM" id="SignalP"/>
    </source>
</evidence>
<reference evidence="3" key="1">
    <citation type="submission" date="2015-04" db="UniProtKB">
        <authorList>
            <consortium name="EnsemblPlants"/>
        </authorList>
    </citation>
    <scope>IDENTIFICATION</scope>
</reference>
<feature type="chain" id="PRO_5002366561" evidence="2">
    <location>
        <begin position="22"/>
        <end position="256"/>
    </location>
</feature>
<keyword evidence="2" id="KW-0732">Signal</keyword>
<keyword evidence="4" id="KW-1185">Reference proteome</keyword>
<organism evidence="3">
    <name type="scientific">Oryza punctata</name>
    <name type="common">Red rice</name>
    <dbReference type="NCBI Taxonomy" id="4537"/>
    <lineage>
        <taxon>Eukaryota</taxon>
        <taxon>Viridiplantae</taxon>
        <taxon>Streptophyta</taxon>
        <taxon>Embryophyta</taxon>
        <taxon>Tracheophyta</taxon>
        <taxon>Spermatophyta</taxon>
        <taxon>Magnoliopsida</taxon>
        <taxon>Liliopsida</taxon>
        <taxon>Poales</taxon>
        <taxon>Poaceae</taxon>
        <taxon>BOP clade</taxon>
        <taxon>Oryzoideae</taxon>
        <taxon>Oryzeae</taxon>
        <taxon>Oryzinae</taxon>
        <taxon>Oryza</taxon>
    </lineage>
</organism>